<dbReference type="RefSeq" id="WP_120107231.1">
    <property type="nucleotide sequence ID" value="NZ_QXQB01000001.1"/>
</dbReference>
<evidence type="ECO:0000313" key="2">
    <source>
        <dbReference type="Proteomes" id="UP000267798"/>
    </source>
</evidence>
<organism evidence="1 2">
    <name type="scientific">Paenibacillus pinisoli</name>
    <dbReference type="NCBI Taxonomy" id="1276110"/>
    <lineage>
        <taxon>Bacteria</taxon>
        <taxon>Bacillati</taxon>
        <taxon>Bacillota</taxon>
        <taxon>Bacilli</taxon>
        <taxon>Bacillales</taxon>
        <taxon>Paenibacillaceae</taxon>
        <taxon>Paenibacillus</taxon>
    </lineage>
</organism>
<proteinExistence type="predicted"/>
<dbReference type="PROSITE" id="PS51257">
    <property type="entry name" value="PROKAR_LIPOPROTEIN"/>
    <property type="match status" value="1"/>
</dbReference>
<dbReference type="Proteomes" id="UP000267798">
    <property type="component" value="Unassembled WGS sequence"/>
</dbReference>
<protein>
    <recommendedName>
        <fullName evidence="3">Lipoprotein</fullName>
    </recommendedName>
</protein>
<sequence length="147" mass="16743">MRNRLPIVLISSLLLSIVLLAGCTKDEEFHMKLRLLDQEMIESKLAQEGLMLEEKELPEVYRLDAEGLRSQTAYSVAGPESSLFVYIFGSEEEQVLGRKALGRQTIALSYKPAYYEVNNVLLIYMDGGQDDPYKEQLDDLARILLKK</sequence>
<reference evidence="1 2" key="1">
    <citation type="submission" date="2018-09" db="EMBL/GenBank/DDBJ databases">
        <title>Paenibacillus aracenensis nov. sp. isolated from a cave in southern Spain.</title>
        <authorList>
            <person name="Jurado V."/>
            <person name="Gutierrez-Patricio S."/>
            <person name="Gonzalez-Pimentel J.L."/>
            <person name="Miller A.Z."/>
            <person name="Laiz L."/>
            <person name="Saiz-Jimenez C."/>
        </authorList>
    </citation>
    <scope>NUCLEOTIDE SEQUENCE [LARGE SCALE GENOMIC DNA]</scope>
    <source>
        <strain evidence="1 2">JCM 19203</strain>
    </source>
</reference>
<keyword evidence="2" id="KW-1185">Reference proteome</keyword>
<dbReference type="AlphaFoldDB" id="A0A3A6PS36"/>
<evidence type="ECO:0000313" key="1">
    <source>
        <dbReference type="EMBL" id="RJX41079.1"/>
    </source>
</evidence>
<dbReference type="EMBL" id="QXQB01000001">
    <property type="protein sequence ID" value="RJX41079.1"/>
    <property type="molecule type" value="Genomic_DNA"/>
</dbReference>
<evidence type="ECO:0008006" key="3">
    <source>
        <dbReference type="Google" id="ProtNLM"/>
    </source>
</evidence>
<comment type="caution">
    <text evidence="1">The sequence shown here is derived from an EMBL/GenBank/DDBJ whole genome shotgun (WGS) entry which is preliminary data.</text>
</comment>
<dbReference type="OrthoDB" id="2622701at2"/>
<accession>A0A3A6PS36</accession>
<name>A0A3A6PS36_9BACL</name>
<gene>
    <name evidence="1" type="ORF">D3P09_03475</name>
</gene>